<keyword evidence="6" id="KW-1133">Transmembrane helix</keyword>
<proteinExistence type="inferred from homology"/>
<keyword evidence="2" id="KW-0328">Glycosyltransferase</keyword>
<keyword evidence="3" id="KW-0808">Transferase</keyword>
<evidence type="ECO:0000259" key="7">
    <source>
        <dbReference type="Pfam" id="PF01755"/>
    </source>
</evidence>
<dbReference type="CDD" id="cd06532">
    <property type="entry name" value="Glyco_transf_25"/>
    <property type="match status" value="1"/>
</dbReference>
<dbReference type="PANTHER" id="PTHR10730:SF53">
    <property type="entry name" value="GLYCOSYLTRANSFERASE 25 FAMILY MEMBER"/>
    <property type="match status" value="1"/>
</dbReference>
<evidence type="ECO:0000256" key="3">
    <source>
        <dbReference type="ARBA" id="ARBA00022679"/>
    </source>
</evidence>
<feature type="transmembrane region" description="Helical" evidence="6">
    <location>
        <begin position="20"/>
        <end position="38"/>
    </location>
</feature>
<evidence type="ECO:0000256" key="2">
    <source>
        <dbReference type="ARBA" id="ARBA00022676"/>
    </source>
</evidence>
<name>A0AA97PIC7_PYRO3</name>
<sequence>MINKYAMRNMFSTRRSTGIFVVSAWVVFAFLFYVFIYVHNQESLITSIVRKLDKAGTEAQAHAERQKALQQKKEDAEEQLRLAASNSTLGLHSIQFLNLPHRHDRFDAAAIQSLLSDIDVEYFPAVVDTDIRDQGLPPTSKPNTLKKGEIGCWRAHANLWQYQVQKRIPALLILESDAAWDVYIRQQMGVLNKPFRELLVQDNPDILRQPAHNKSSSAADQNTRGRTHAKDLADDYEDYDDLAAKRAALENQYVDPLPVDPEDPWAAKTGLWDILTIGHCFDSRDKTSTSFRVYDDPWGPNNGFQFNDIGMDKPLNRQRVVFRAMGMVCTTGYIISLRGAAKLLVRTNFNLDMPVDLIMNEMAKAGELTIYSVQQRMVVQLIYRNGLGMKERGAQSDIHNEKAEGKWDMSGWDDAWKTKDVYDYKWSYENSGFENFALKKAWGVTMNDWDMTRRDVMRH</sequence>
<dbReference type="AlphaFoldDB" id="A0AA97PIC7"/>
<dbReference type="Pfam" id="PF01755">
    <property type="entry name" value="Glyco_transf_25"/>
    <property type="match status" value="1"/>
</dbReference>
<dbReference type="EMBL" id="JH793316">
    <property type="protein sequence ID" value="ELQ35573.1"/>
    <property type="molecule type" value="Genomic_DNA"/>
</dbReference>
<dbReference type="InterPro" id="IPR050757">
    <property type="entry name" value="Collagen_mod_GT25"/>
</dbReference>
<keyword evidence="6" id="KW-0472">Membrane</keyword>
<evidence type="ECO:0000313" key="8">
    <source>
        <dbReference type="EMBL" id="ELQ35573.1"/>
    </source>
</evidence>
<reference evidence="8" key="1">
    <citation type="journal article" date="2012" name="PLoS Genet.">
        <title>Comparative analysis of the genomes of two field isolates of the rice blast fungus Magnaporthe oryzae.</title>
        <authorList>
            <person name="Xue M."/>
            <person name="Yang J."/>
            <person name="Li Z."/>
            <person name="Hu S."/>
            <person name="Yao N."/>
            <person name="Dean R.A."/>
            <person name="Zhao W."/>
            <person name="Shen M."/>
            <person name="Zhang H."/>
            <person name="Li C."/>
            <person name="Liu L."/>
            <person name="Cao L."/>
            <person name="Xu X."/>
            <person name="Xing Y."/>
            <person name="Hsiang T."/>
            <person name="Zhang Z."/>
            <person name="Xu J.R."/>
            <person name="Peng Y.L."/>
        </authorList>
    </citation>
    <scope>NUCLEOTIDE SEQUENCE</scope>
    <source>
        <strain evidence="8">Y34</strain>
    </source>
</reference>
<comment type="similarity">
    <text evidence="1">Belongs to the glycosyltransferase 25 family.</text>
</comment>
<organism evidence="8">
    <name type="scientific">Pyricularia oryzae (strain Y34)</name>
    <name type="common">Rice blast fungus</name>
    <name type="synonym">Magnaporthe oryzae</name>
    <dbReference type="NCBI Taxonomy" id="1143189"/>
    <lineage>
        <taxon>Eukaryota</taxon>
        <taxon>Fungi</taxon>
        <taxon>Dikarya</taxon>
        <taxon>Ascomycota</taxon>
        <taxon>Pezizomycotina</taxon>
        <taxon>Sordariomycetes</taxon>
        <taxon>Sordariomycetidae</taxon>
        <taxon>Magnaporthales</taxon>
        <taxon>Pyriculariaceae</taxon>
        <taxon>Pyricularia</taxon>
    </lineage>
</organism>
<feature type="region of interest" description="Disordered" evidence="5">
    <location>
        <begin position="207"/>
        <end position="231"/>
    </location>
</feature>
<gene>
    <name evidence="8" type="ORF">OOU_Y34scaffold00703g27</name>
</gene>
<dbReference type="Proteomes" id="UP000011086">
    <property type="component" value="Unassembled WGS sequence"/>
</dbReference>
<feature type="domain" description="Glycosyl transferase family 25" evidence="7">
    <location>
        <begin position="141"/>
        <end position="194"/>
    </location>
</feature>
<evidence type="ECO:0000256" key="1">
    <source>
        <dbReference type="ARBA" id="ARBA00006721"/>
    </source>
</evidence>
<keyword evidence="4" id="KW-0175">Coiled coil</keyword>
<protein>
    <recommendedName>
        <fullName evidence="7">Glycosyl transferase family 25 domain-containing protein</fullName>
    </recommendedName>
</protein>
<evidence type="ECO:0000256" key="4">
    <source>
        <dbReference type="SAM" id="Coils"/>
    </source>
</evidence>
<dbReference type="PANTHER" id="PTHR10730">
    <property type="entry name" value="PROCOLLAGEN-LYSINE,2-OXOGLUTARATE 5-DIOXYGENASE/GLYCOSYLTRANSFERASE 25 FAMILY MEMBER"/>
    <property type="match status" value="1"/>
</dbReference>
<dbReference type="GO" id="GO:0016740">
    <property type="term" value="F:transferase activity"/>
    <property type="evidence" value="ECO:0007669"/>
    <property type="project" value="UniProtKB-KW"/>
</dbReference>
<feature type="compositionally biased region" description="Polar residues" evidence="5">
    <location>
        <begin position="212"/>
        <end position="224"/>
    </location>
</feature>
<keyword evidence="6" id="KW-0812">Transmembrane</keyword>
<accession>A0AA97PIC7</accession>
<dbReference type="InterPro" id="IPR002654">
    <property type="entry name" value="Glyco_trans_25"/>
</dbReference>
<feature type="coiled-coil region" evidence="4">
    <location>
        <begin position="59"/>
        <end position="86"/>
    </location>
</feature>
<evidence type="ECO:0000256" key="6">
    <source>
        <dbReference type="SAM" id="Phobius"/>
    </source>
</evidence>
<evidence type="ECO:0000256" key="5">
    <source>
        <dbReference type="SAM" id="MobiDB-lite"/>
    </source>
</evidence>